<keyword evidence="3" id="KW-1185">Reference proteome</keyword>
<evidence type="ECO:0000256" key="1">
    <source>
        <dbReference type="SAM" id="Phobius"/>
    </source>
</evidence>
<sequence length="185" mass="19299">MSLTVRPADRDAVYVLATDPEAPEVAAIMAPKRLNGSAGRTTASLLGLSEDHAGEVELVNPADLEGLGLSAYLTQGLGLNEEAVGRDRQNLDALRSPVILVRGRLAEAGDSEITLPRGVSYIGKYLLNRTEVGMMPLAAQSAVGVIPPVMTPPMAPMPRNKAWVASLTIGVGVVIALVALGLALR</sequence>
<keyword evidence="1" id="KW-0812">Transmembrane</keyword>
<dbReference type="Proteomes" id="UP000594118">
    <property type="component" value="Chromosome"/>
</dbReference>
<name>A0A7L9WV01_9RHOB</name>
<dbReference type="RefSeq" id="WP_193081294.1">
    <property type="nucleotide sequence ID" value="NZ_CP045201.1"/>
</dbReference>
<gene>
    <name evidence="2" type="ORF">F3W81_19995</name>
</gene>
<dbReference type="EMBL" id="CP045201">
    <property type="protein sequence ID" value="QOL82910.1"/>
    <property type="molecule type" value="Genomic_DNA"/>
</dbReference>
<accession>A0A7L9WV01</accession>
<reference evidence="2 3" key="1">
    <citation type="submission" date="2019-10" db="EMBL/GenBank/DDBJ databases">
        <title>Pseudopuniceibacterium sp. HQ09 islated from Antarctica.</title>
        <authorList>
            <person name="Liao L."/>
            <person name="Su S."/>
            <person name="Chen B."/>
            <person name="Yu Y."/>
        </authorList>
    </citation>
    <scope>NUCLEOTIDE SEQUENCE [LARGE SCALE GENOMIC DNA]</scope>
    <source>
        <strain evidence="2 3">HQ09</strain>
    </source>
</reference>
<feature type="transmembrane region" description="Helical" evidence="1">
    <location>
        <begin position="162"/>
        <end position="184"/>
    </location>
</feature>
<evidence type="ECO:0000313" key="2">
    <source>
        <dbReference type="EMBL" id="QOL82910.1"/>
    </source>
</evidence>
<evidence type="ECO:0000313" key="3">
    <source>
        <dbReference type="Proteomes" id="UP000594118"/>
    </source>
</evidence>
<dbReference type="AlphaFoldDB" id="A0A7L9WV01"/>
<dbReference type="KEGG" id="pshq:F3W81_19995"/>
<keyword evidence="1" id="KW-0472">Membrane</keyword>
<organism evidence="2 3">
    <name type="scientific">Pseudooceanicola spongiae</name>
    <dbReference type="NCBI Taxonomy" id="2613965"/>
    <lineage>
        <taxon>Bacteria</taxon>
        <taxon>Pseudomonadati</taxon>
        <taxon>Pseudomonadota</taxon>
        <taxon>Alphaproteobacteria</taxon>
        <taxon>Rhodobacterales</taxon>
        <taxon>Paracoccaceae</taxon>
        <taxon>Pseudooceanicola</taxon>
    </lineage>
</organism>
<protein>
    <submittedName>
        <fullName evidence="2">Uncharacterized protein</fullName>
    </submittedName>
</protein>
<keyword evidence="1" id="KW-1133">Transmembrane helix</keyword>
<proteinExistence type="predicted"/>